<name>A0A4S4MW89_9APHY</name>
<protein>
    <submittedName>
        <fullName evidence="1">Uncharacterized protein</fullName>
    </submittedName>
</protein>
<evidence type="ECO:0000313" key="1">
    <source>
        <dbReference type="EMBL" id="THH29847.1"/>
    </source>
</evidence>
<keyword evidence="2" id="KW-1185">Reference proteome</keyword>
<dbReference type="EMBL" id="SGPM01000105">
    <property type="protein sequence ID" value="THH29847.1"/>
    <property type="molecule type" value="Genomic_DNA"/>
</dbReference>
<evidence type="ECO:0000313" key="2">
    <source>
        <dbReference type="Proteomes" id="UP000308730"/>
    </source>
</evidence>
<organism evidence="1 2">
    <name type="scientific">Antrodiella citrinella</name>
    <dbReference type="NCBI Taxonomy" id="2447956"/>
    <lineage>
        <taxon>Eukaryota</taxon>
        <taxon>Fungi</taxon>
        <taxon>Dikarya</taxon>
        <taxon>Basidiomycota</taxon>
        <taxon>Agaricomycotina</taxon>
        <taxon>Agaricomycetes</taxon>
        <taxon>Polyporales</taxon>
        <taxon>Steccherinaceae</taxon>
        <taxon>Antrodiella</taxon>
    </lineage>
</organism>
<dbReference type="Proteomes" id="UP000308730">
    <property type="component" value="Unassembled WGS sequence"/>
</dbReference>
<accession>A0A4S4MW89</accession>
<comment type="caution">
    <text evidence="1">The sequence shown here is derived from an EMBL/GenBank/DDBJ whole genome shotgun (WGS) entry which is preliminary data.</text>
</comment>
<gene>
    <name evidence="1" type="ORF">EUX98_g4354</name>
</gene>
<dbReference type="AlphaFoldDB" id="A0A4S4MW89"/>
<dbReference type="OrthoDB" id="3241835at2759"/>
<proteinExistence type="predicted"/>
<sequence>MPPSYDDLMSTVDHRYIEQPPHYRSSFALSDIWEEDEYEIEISNVLPGSPEYEDSIQLERKRTHFSKKVVAFVLSLRHKLQRNGAQPVTNIGHSKHLDLLA</sequence>
<reference evidence="1 2" key="1">
    <citation type="submission" date="2019-02" db="EMBL/GenBank/DDBJ databases">
        <title>Genome sequencing of the rare red list fungi Antrodiella citrinella (Flaviporus citrinellus).</title>
        <authorList>
            <person name="Buettner E."/>
            <person name="Kellner H."/>
        </authorList>
    </citation>
    <scope>NUCLEOTIDE SEQUENCE [LARGE SCALE GENOMIC DNA]</scope>
    <source>
        <strain evidence="1 2">DSM 108506</strain>
    </source>
</reference>